<gene>
    <name evidence="2" type="ORF">PoB_007280600</name>
</gene>
<sequence length="601" mass="68743">MNVNTFLRCLLVKGQSFRPYHMLHSSSKALGVSFPKAFHDAANKRTKGFKTKKLSSSSLQQSGTSPRPLGRSKTPVWLTDIHTKLMKSVNFPPRLREYKTIHFDGKELSSFSPSELLTVASSIKYFDKDKDKIIVGLCRGFDSFTVEEILTVADVLYINDALTPIYTKAMAVFLYEMIDKLKFTPTQLVRLVFHTHTSAPLLLIELERKIEECLSEFNMDELAYICHMLFYGQHRLRSMTLVDEIGKKLLIELNSLTPENLPMLMKAFRYSNFIKVSFYKQLGNCLVSSNYMSNFSTANQIMHFAFAYASVRITHHSLFKQLLERLEDLKQPPRLKDLSKIIWACGTLFTVEEDHLEIIRNIVKAVRKNINNDQVLRYPDNLMDFFVGLAYLNIYPLDLIEMFLGHKTIDKILDLDASRAKFLQLQFLDASLAIECPEFKGQLLSESHRENVENHLSHLSVEVDMKLRKPIIPVLEALRGKLGADCVHCGFVLHHFKTADILLAYDSSKKQFINPEMTTIFQTQGTVKRIVIMLLSKVQTSYDDEPLGMLQCKLRQLLKLGFLIVQISANDALNYTLMDKAVIQQRVMALVDDAISQSLSS</sequence>
<accession>A0AAV4DQX5</accession>
<dbReference type="EMBL" id="BLXT01008183">
    <property type="protein sequence ID" value="GFO46301.1"/>
    <property type="molecule type" value="Genomic_DNA"/>
</dbReference>
<name>A0AAV4DQX5_9GAST</name>
<feature type="compositionally biased region" description="Low complexity" evidence="1">
    <location>
        <begin position="54"/>
        <end position="65"/>
    </location>
</feature>
<keyword evidence="3" id="KW-1185">Reference proteome</keyword>
<keyword evidence="2" id="KW-0418">Kinase</keyword>
<dbReference type="Proteomes" id="UP000735302">
    <property type="component" value="Unassembled WGS sequence"/>
</dbReference>
<evidence type="ECO:0000313" key="3">
    <source>
        <dbReference type="Proteomes" id="UP000735302"/>
    </source>
</evidence>
<evidence type="ECO:0000313" key="2">
    <source>
        <dbReference type="EMBL" id="GFO46301.1"/>
    </source>
</evidence>
<evidence type="ECO:0000256" key="1">
    <source>
        <dbReference type="SAM" id="MobiDB-lite"/>
    </source>
</evidence>
<dbReference type="AlphaFoldDB" id="A0AAV4DQX5"/>
<feature type="region of interest" description="Disordered" evidence="1">
    <location>
        <begin position="48"/>
        <end position="73"/>
    </location>
</feature>
<organism evidence="2 3">
    <name type="scientific">Plakobranchus ocellatus</name>
    <dbReference type="NCBI Taxonomy" id="259542"/>
    <lineage>
        <taxon>Eukaryota</taxon>
        <taxon>Metazoa</taxon>
        <taxon>Spiralia</taxon>
        <taxon>Lophotrochozoa</taxon>
        <taxon>Mollusca</taxon>
        <taxon>Gastropoda</taxon>
        <taxon>Heterobranchia</taxon>
        <taxon>Euthyneura</taxon>
        <taxon>Panpulmonata</taxon>
        <taxon>Sacoglossa</taxon>
        <taxon>Placobranchoidea</taxon>
        <taxon>Plakobranchidae</taxon>
        <taxon>Plakobranchus</taxon>
    </lineage>
</organism>
<dbReference type="GO" id="GO:0016301">
    <property type="term" value="F:kinase activity"/>
    <property type="evidence" value="ECO:0007669"/>
    <property type="project" value="UniProtKB-KW"/>
</dbReference>
<keyword evidence="2" id="KW-0808">Transferase</keyword>
<proteinExistence type="predicted"/>
<protein>
    <submittedName>
        <fullName evidence="2">Fast kinase domain-containing protein 5</fullName>
    </submittedName>
</protein>
<comment type="caution">
    <text evidence="2">The sequence shown here is derived from an EMBL/GenBank/DDBJ whole genome shotgun (WGS) entry which is preliminary data.</text>
</comment>
<reference evidence="2 3" key="1">
    <citation type="journal article" date="2021" name="Elife">
        <title>Chloroplast acquisition without the gene transfer in kleptoplastic sea slugs, Plakobranchus ocellatus.</title>
        <authorList>
            <person name="Maeda T."/>
            <person name="Takahashi S."/>
            <person name="Yoshida T."/>
            <person name="Shimamura S."/>
            <person name="Takaki Y."/>
            <person name="Nagai Y."/>
            <person name="Toyoda A."/>
            <person name="Suzuki Y."/>
            <person name="Arimoto A."/>
            <person name="Ishii H."/>
            <person name="Satoh N."/>
            <person name="Nishiyama T."/>
            <person name="Hasebe M."/>
            <person name="Maruyama T."/>
            <person name="Minagawa J."/>
            <person name="Obokata J."/>
            <person name="Shigenobu S."/>
        </authorList>
    </citation>
    <scope>NUCLEOTIDE SEQUENCE [LARGE SCALE GENOMIC DNA]</scope>
</reference>